<dbReference type="SMART" id="SM00255">
    <property type="entry name" value="TIR"/>
    <property type="match status" value="1"/>
</dbReference>
<evidence type="ECO:0000256" key="3">
    <source>
        <dbReference type="ARBA" id="ARBA00022821"/>
    </source>
</evidence>
<dbReference type="Gene3D" id="3.80.10.10">
    <property type="entry name" value="Ribonuclease Inhibitor"/>
    <property type="match status" value="2"/>
</dbReference>
<dbReference type="SUPFAM" id="SSF52540">
    <property type="entry name" value="P-loop containing nucleoside triphosphate hydrolases"/>
    <property type="match status" value="1"/>
</dbReference>
<dbReference type="GO" id="GO:0007165">
    <property type="term" value="P:signal transduction"/>
    <property type="evidence" value="ECO:0007669"/>
    <property type="project" value="InterPro"/>
</dbReference>
<dbReference type="OMA" id="SHEVCCE"/>
<keyword evidence="7" id="KW-1185">Reference proteome</keyword>
<dbReference type="SUPFAM" id="SSF52200">
    <property type="entry name" value="Toll/Interleukin receptor TIR domain"/>
    <property type="match status" value="1"/>
</dbReference>
<protein>
    <recommendedName>
        <fullName evidence="5">TIR domain-containing protein</fullName>
    </recommendedName>
</protein>
<dbReference type="InterPro" id="IPR032675">
    <property type="entry name" value="LRR_dom_sf"/>
</dbReference>
<evidence type="ECO:0000259" key="5">
    <source>
        <dbReference type="PROSITE" id="PS50104"/>
    </source>
</evidence>
<reference evidence="6 7" key="1">
    <citation type="submission" date="2013-10" db="EMBL/GenBank/DDBJ databases">
        <authorList>
            <consortium name="International Citrus Genome Consortium"/>
            <person name="Jenkins J."/>
            <person name="Schmutz J."/>
            <person name="Prochnik S."/>
            <person name="Rokhsar D."/>
            <person name="Gmitter F."/>
            <person name="Ollitrault P."/>
            <person name="Machado M."/>
            <person name="Talon M."/>
            <person name="Wincker P."/>
            <person name="Jaillon O."/>
            <person name="Morgante M."/>
        </authorList>
    </citation>
    <scope>NUCLEOTIDE SEQUENCE</scope>
    <source>
        <strain evidence="7">cv. Clemenules</strain>
    </source>
</reference>
<dbReference type="InParanoid" id="V4TPP6"/>
<dbReference type="InterPro" id="IPR011713">
    <property type="entry name" value="Leu-rich_rpt_3"/>
</dbReference>
<dbReference type="PROSITE" id="PS50104">
    <property type="entry name" value="TIR"/>
    <property type="match status" value="1"/>
</dbReference>
<dbReference type="PANTHER" id="PTHR11017">
    <property type="entry name" value="LEUCINE-RICH REPEAT-CONTAINING PROTEIN"/>
    <property type="match status" value="1"/>
</dbReference>
<dbReference type="SUPFAM" id="SSF52058">
    <property type="entry name" value="L domain-like"/>
    <property type="match status" value="1"/>
</dbReference>
<dbReference type="InterPro" id="IPR055414">
    <property type="entry name" value="LRR_R13L4/SHOC2-like"/>
</dbReference>
<dbReference type="InterPro" id="IPR000157">
    <property type="entry name" value="TIR_dom"/>
</dbReference>
<dbReference type="PANTHER" id="PTHR11017:SF574">
    <property type="entry name" value="ADP-RIBOSYL CYCLASE_CYCLIC ADP-RIBOSE HYDROLASE"/>
    <property type="match status" value="1"/>
</dbReference>
<keyword evidence="2" id="KW-0677">Repeat</keyword>
<dbReference type="Pfam" id="PF23282">
    <property type="entry name" value="WHD_ROQ1"/>
    <property type="match status" value="1"/>
</dbReference>
<evidence type="ECO:0000256" key="4">
    <source>
        <dbReference type="ARBA" id="ARBA00023027"/>
    </source>
</evidence>
<dbReference type="Pfam" id="PF00931">
    <property type="entry name" value="NB-ARC"/>
    <property type="match status" value="2"/>
</dbReference>
<feature type="domain" description="TIR" evidence="5">
    <location>
        <begin position="10"/>
        <end position="174"/>
    </location>
</feature>
<dbReference type="Gene3D" id="3.40.50.300">
    <property type="entry name" value="P-loop containing nucleotide triphosphate hydrolases"/>
    <property type="match status" value="1"/>
</dbReference>
<dbReference type="FunFam" id="3.40.50.10140:FF:000007">
    <property type="entry name" value="Disease resistance protein (TIR-NBS-LRR class)"/>
    <property type="match status" value="1"/>
</dbReference>
<dbReference type="PRINTS" id="PR00364">
    <property type="entry name" value="DISEASERSIST"/>
</dbReference>
<dbReference type="InterPro" id="IPR042197">
    <property type="entry name" value="Apaf_helical"/>
</dbReference>
<dbReference type="eggNOG" id="ENOG502SI7S">
    <property type="taxonomic scope" value="Eukaryota"/>
</dbReference>
<evidence type="ECO:0000313" key="7">
    <source>
        <dbReference type="Proteomes" id="UP000030687"/>
    </source>
</evidence>
<accession>V4TPP6</accession>
<dbReference type="GO" id="GO:0006952">
    <property type="term" value="P:defense response"/>
    <property type="evidence" value="ECO:0007669"/>
    <property type="project" value="UniProtKB-KW"/>
</dbReference>
<dbReference type="InterPro" id="IPR035897">
    <property type="entry name" value="Toll_tir_struct_dom_sf"/>
</dbReference>
<evidence type="ECO:0000256" key="1">
    <source>
        <dbReference type="ARBA" id="ARBA00022614"/>
    </source>
</evidence>
<name>V4TPP6_CITCL</name>
<dbReference type="GO" id="GO:0051707">
    <property type="term" value="P:response to other organism"/>
    <property type="evidence" value="ECO:0007669"/>
    <property type="project" value="UniProtKB-ARBA"/>
</dbReference>
<dbReference type="InterPro" id="IPR058192">
    <property type="entry name" value="WHD_ROQ1-like"/>
</dbReference>
<dbReference type="STRING" id="85681.V4TPP6"/>
<dbReference type="Pfam" id="PF23598">
    <property type="entry name" value="LRR_14"/>
    <property type="match status" value="1"/>
</dbReference>
<dbReference type="Gramene" id="ESR55397">
    <property type="protein sequence ID" value="ESR55397"/>
    <property type="gene ID" value="CICLE_v10023913mg"/>
</dbReference>
<dbReference type="GO" id="GO:0043531">
    <property type="term" value="F:ADP binding"/>
    <property type="evidence" value="ECO:0007669"/>
    <property type="project" value="InterPro"/>
</dbReference>
<dbReference type="KEGG" id="cic:CICLE_v10023913mg"/>
<dbReference type="InterPro" id="IPR027417">
    <property type="entry name" value="P-loop_NTPase"/>
</dbReference>
<dbReference type="InterPro" id="IPR002182">
    <property type="entry name" value="NB-ARC"/>
</dbReference>
<gene>
    <name evidence="6" type="ORF">CICLE_v10023913mg</name>
</gene>
<proteinExistence type="predicted"/>
<dbReference type="Proteomes" id="UP000030687">
    <property type="component" value="Unassembled WGS sequence"/>
</dbReference>
<keyword evidence="1" id="KW-0433">Leucine-rich repeat</keyword>
<dbReference type="Pfam" id="PF01582">
    <property type="entry name" value="TIR"/>
    <property type="match status" value="1"/>
</dbReference>
<dbReference type="Pfam" id="PF07725">
    <property type="entry name" value="LRR_3"/>
    <property type="match status" value="1"/>
</dbReference>
<organism evidence="6 7">
    <name type="scientific">Citrus clementina</name>
    <name type="common">Clementine</name>
    <name type="synonym">Citrus deliciosa x Citrus sinensis</name>
    <dbReference type="NCBI Taxonomy" id="85681"/>
    <lineage>
        <taxon>Eukaryota</taxon>
        <taxon>Viridiplantae</taxon>
        <taxon>Streptophyta</taxon>
        <taxon>Embryophyta</taxon>
        <taxon>Tracheophyta</taxon>
        <taxon>Spermatophyta</taxon>
        <taxon>Magnoliopsida</taxon>
        <taxon>eudicotyledons</taxon>
        <taxon>Gunneridae</taxon>
        <taxon>Pentapetalae</taxon>
        <taxon>rosids</taxon>
        <taxon>malvids</taxon>
        <taxon>Sapindales</taxon>
        <taxon>Rutaceae</taxon>
        <taxon>Aurantioideae</taxon>
        <taxon>Citrus</taxon>
    </lineage>
</organism>
<evidence type="ECO:0000256" key="2">
    <source>
        <dbReference type="ARBA" id="ARBA00022737"/>
    </source>
</evidence>
<keyword evidence="4" id="KW-0520">NAD</keyword>
<dbReference type="EMBL" id="KI536661">
    <property type="protein sequence ID" value="ESR55397.1"/>
    <property type="molecule type" value="Genomic_DNA"/>
</dbReference>
<keyword evidence="3" id="KW-0611">Plant defense</keyword>
<dbReference type="Gene3D" id="3.40.50.10140">
    <property type="entry name" value="Toll/interleukin-1 receptor homology (TIR) domain"/>
    <property type="match status" value="1"/>
</dbReference>
<sequence>MASTSSSSSSKYDVFLSFRGEDTRDNFTSHLYAALYRKKIKTFIDSDEIRQGDDISPALFTAIQGSKISVIVLSKHYASSKWCLHELVKILECKSTNGQIVVPVFYHEDPSDVRKQTGSFRDAFVKHKKQMAEKVQKWKDALTEASNLSGWDSMTIRFEAELVDVIVKDILKKLENTTVSTNFDGLVGLNSRIEKIKSLLCIGRPDFRIVGIWGMGGTGKTTLAGAIFNLIYKEFEGNCFLGNVREESEKGEENIKIETPCLPENIRERLQRTKVLIVLDDVNKIGQLQYLTCGLDRFGPGSRIIITTRDKRILDKFGAHDTNIYEVNGLRYHEALELFCNCAFKENHCPSGFLASSKRVLKYANGNPLALRVLGSFFHRKSKLDWEKALENISRISDPDIYDVLKISYNDLSLEEKREEKDYVTRMLDDPNFPHNGLNILIAKSLVTVSNDNKIQMHDLLQEMGREVVRQECIKEPGKRSRLWYHEDVYHAPITISPNHKRTDAIEGISLNLSKTRDMQLNSCAFAKMSNLRMLKFYMPEHNCVPIMSSKVHLSEGLDCLPEGLRYLHWHEYPLKTLPSDFDLENIIELNLPHSKVEQIWEGKKEAFKLKYIDLHHSHNLHRIPEPSEVPHLERISLSNCASLPYNLPYLQNFSNLGFLSLSNCESLSCFRRNIHFKSPIKIDCSWCVNLKEFPQISGNVVELKLWSTPIEEVPSSIFCRRLKKVSTSICKLKSLSFLDLFCCANLESFPEILEKMELLQEIDLFRSGIKELPSSIEHIEGLKCLRLTGCTKLGFLPESLCNLKKLQKLCSCQCRCLVLSGLSSLSSLKCLDLSGHNFESLPTNFIMSRNTIESDPWKSLLAGDWDSTLLVQDSIFRIFNNYSTATALL</sequence>
<evidence type="ECO:0000313" key="6">
    <source>
        <dbReference type="EMBL" id="ESR55397.1"/>
    </source>
</evidence>
<dbReference type="InterPro" id="IPR044974">
    <property type="entry name" value="Disease_R_plants"/>
</dbReference>
<dbReference type="AlphaFoldDB" id="V4TPP6"/>
<dbReference type="Gene3D" id="1.10.8.430">
    <property type="entry name" value="Helical domain of apoptotic protease-activating factors"/>
    <property type="match status" value="1"/>
</dbReference>